<name>A0AA87MKQ7_9LEPT</name>
<proteinExistence type="predicted"/>
<protein>
    <submittedName>
        <fullName evidence="1">Uncharacterized protein</fullName>
    </submittedName>
</protein>
<gene>
    <name evidence="1" type="ORF">LEP1GSC125_1536</name>
</gene>
<sequence length="155" mass="17808">MLNTNSLLKKKVVVHGKSGDYMAFRNTRTNEDVRVPREKKIDQAKHDRNKINYQKEISEKEKIEIKQREIRHKKFEEEVREQRKSSYGSGSQIPKPGLIMRVYAKNKVNVGGMLAKVKEVAKDGKTVLCELASGKSYTIPIEQLQIAKSKIHSDI</sequence>
<evidence type="ECO:0000313" key="1">
    <source>
        <dbReference type="EMBL" id="EKR98131.1"/>
    </source>
</evidence>
<comment type="caution">
    <text evidence="1">The sequence shown here is derived from an EMBL/GenBank/DDBJ whole genome shotgun (WGS) entry which is preliminary data.</text>
</comment>
<dbReference type="EMBL" id="AKWM02000084">
    <property type="protein sequence ID" value="EKR98131.1"/>
    <property type="molecule type" value="Genomic_DNA"/>
</dbReference>
<evidence type="ECO:0000313" key="2">
    <source>
        <dbReference type="Proteomes" id="UP000001343"/>
    </source>
</evidence>
<dbReference type="AlphaFoldDB" id="A0AA87MKQ7"/>
<dbReference type="RefSeq" id="WP_002746207.1">
    <property type="nucleotide sequence ID" value="NZ_AKWM02000084.1"/>
</dbReference>
<organism evidence="1 2">
    <name type="scientific">Leptospira mayottensis 200901122</name>
    <dbReference type="NCBI Taxonomy" id="1193010"/>
    <lineage>
        <taxon>Bacteria</taxon>
        <taxon>Pseudomonadati</taxon>
        <taxon>Spirochaetota</taxon>
        <taxon>Spirochaetia</taxon>
        <taxon>Leptospirales</taxon>
        <taxon>Leptospiraceae</taxon>
        <taxon>Leptospira</taxon>
    </lineage>
</organism>
<dbReference type="Proteomes" id="UP000001343">
    <property type="component" value="Unassembled WGS sequence"/>
</dbReference>
<reference evidence="1 2" key="1">
    <citation type="journal article" date="2014" name="Int. J. Syst. Evol. Microbiol.">
        <title>Leptospira mayottensis sp. nov., a pathogenic species of the genus Leptospira isolated from humans.</title>
        <authorList>
            <person name="Bourhy P."/>
            <person name="Collet L."/>
            <person name="Brisse S."/>
            <person name="Picardeau M."/>
        </authorList>
    </citation>
    <scope>NUCLEOTIDE SEQUENCE [LARGE SCALE GENOMIC DNA]</scope>
    <source>
        <strain evidence="1 2">200901122</strain>
    </source>
</reference>
<accession>A0AA87MKQ7</accession>